<organism evidence="1 2">
    <name type="scientific">Pleuronectes platessa</name>
    <name type="common">European plaice</name>
    <dbReference type="NCBI Taxonomy" id="8262"/>
    <lineage>
        <taxon>Eukaryota</taxon>
        <taxon>Metazoa</taxon>
        <taxon>Chordata</taxon>
        <taxon>Craniata</taxon>
        <taxon>Vertebrata</taxon>
        <taxon>Euteleostomi</taxon>
        <taxon>Actinopterygii</taxon>
        <taxon>Neopterygii</taxon>
        <taxon>Teleostei</taxon>
        <taxon>Neoteleostei</taxon>
        <taxon>Acanthomorphata</taxon>
        <taxon>Carangaria</taxon>
        <taxon>Pleuronectiformes</taxon>
        <taxon>Pleuronectoidei</taxon>
        <taxon>Pleuronectidae</taxon>
        <taxon>Pleuronectes</taxon>
    </lineage>
</organism>
<dbReference type="AlphaFoldDB" id="A0A9N7YKY0"/>
<gene>
    <name evidence="1" type="ORF">PLEPLA_LOCUS17386</name>
</gene>
<evidence type="ECO:0000313" key="2">
    <source>
        <dbReference type="Proteomes" id="UP001153269"/>
    </source>
</evidence>
<proteinExistence type="predicted"/>
<accession>A0A9N7YKY0</accession>
<dbReference type="EMBL" id="CADEAL010001134">
    <property type="protein sequence ID" value="CAB1429408.1"/>
    <property type="molecule type" value="Genomic_DNA"/>
</dbReference>
<dbReference type="Proteomes" id="UP001153269">
    <property type="component" value="Unassembled WGS sequence"/>
</dbReference>
<comment type="caution">
    <text evidence="1">The sequence shown here is derived from an EMBL/GenBank/DDBJ whole genome shotgun (WGS) entry which is preliminary data.</text>
</comment>
<protein>
    <submittedName>
        <fullName evidence="1">Uncharacterized protein</fullName>
    </submittedName>
</protein>
<evidence type="ECO:0000313" key="1">
    <source>
        <dbReference type="EMBL" id="CAB1429408.1"/>
    </source>
</evidence>
<name>A0A9N7YKY0_PLEPL</name>
<keyword evidence="2" id="KW-1185">Reference proteome</keyword>
<reference evidence="1" key="1">
    <citation type="submission" date="2020-03" db="EMBL/GenBank/DDBJ databases">
        <authorList>
            <person name="Weist P."/>
        </authorList>
    </citation>
    <scope>NUCLEOTIDE SEQUENCE</scope>
</reference>
<sequence>MQCANRLRKRSVEQQPWSCRAKRVCLEFQSSECPMETNHGFIGANQQEEQQTQVAVVRPRLSCPRCLGGEPGHINHIMGK</sequence>